<dbReference type="InterPro" id="IPR011032">
    <property type="entry name" value="GroES-like_sf"/>
</dbReference>
<dbReference type="EMBL" id="KN658477">
    <property type="protein sequence ID" value="KHN20419.1"/>
    <property type="molecule type" value="Genomic_DNA"/>
</dbReference>
<dbReference type="PANTHER" id="PTHR43350:SF2">
    <property type="entry name" value="GROES-LIKE ZINC-BINDING ALCOHOL DEHYDROGENASE FAMILY PROTEIN"/>
    <property type="match status" value="1"/>
</dbReference>
<dbReference type="Gene3D" id="3.40.50.720">
    <property type="entry name" value="NAD(P)-binding Rossmann-like Domain"/>
    <property type="match status" value="1"/>
</dbReference>
<comment type="similarity">
    <text evidence="2">Belongs to the zinc-containing alcohol dehydrogenase family.</text>
</comment>
<dbReference type="PANTHER" id="PTHR43350">
    <property type="entry name" value="NAD-DEPENDENT ALCOHOL DEHYDROGENASE"/>
    <property type="match status" value="1"/>
</dbReference>
<protein>
    <submittedName>
        <fullName evidence="6">Zeta-crystallin</fullName>
        <ecNumber evidence="6">1.6.5.5</ecNumber>
    </submittedName>
</protein>
<dbReference type="Gene3D" id="3.90.180.10">
    <property type="entry name" value="Medium-chain alcohol dehydrogenases, catalytic domain"/>
    <property type="match status" value="1"/>
</dbReference>
<gene>
    <name evidence="6" type="ORF">glysoja_045896</name>
</gene>
<dbReference type="Proteomes" id="UP000053555">
    <property type="component" value="Unassembled WGS sequence"/>
</dbReference>
<dbReference type="GO" id="GO:0046872">
    <property type="term" value="F:metal ion binding"/>
    <property type="evidence" value="ECO:0007669"/>
    <property type="project" value="UniProtKB-KW"/>
</dbReference>
<comment type="cofactor">
    <cofactor evidence="1">
        <name>Zn(2+)</name>
        <dbReference type="ChEBI" id="CHEBI:29105"/>
    </cofactor>
</comment>
<dbReference type="GO" id="GO:0003960">
    <property type="term" value="F:quinone reductase (NADPH) activity"/>
    <property type="evidence" value="ECO:0007669"/>
    <property type="project" value="UniProtKB-EC"/>
</dbReference>
<organism evidence="6">
    <name type="scientific">Glycine soja</name>
    <name type="common">Wild soybean</name>
    <dbReference type="NCBI Taxonomy" id="3848"/>
    <lineage>
        <taxon>Eukaryota</taxon>
        <taxon>Viridiplantae</taxon>
        <taxon>Streptophyta</taxon>
        <taxon>Embryophyta</taxon>
        <taxon>Tracheophyta</taxon>
        <taxon>Spermatophyta</taxon>
        <taxon>Magnoliopsida</taxon>
        <taxon>eudicotyledons</taxon>
        <taxon>Gunneridae</taxon>
        <taxon>Pentapetalae</taxon>
        <taxon>rosids</taxon>
        <taxon>fabids</taxon>
        <taxon>Fabales</taxon>
        <taxon>Fabaceae</taxon>
        <taxon>Papilionoideae</taxon>
        <taxon>50 kb inversion clade</taxon>
        <taxon>NPAAA clade</taxon>
        <taxon>indigoferoid/millettioid clade</taxon>
        <taxon>Phaseoleae</taxon>
        <taxon>Glycine</taxon>
        <taxon>Glycine subgen. Soja</taxon>
    </lineage>
</organism>
<evidence type="ECO:0000313" key="6">
    <source>
        <dbReference type="EMBL" id="KHN20419.1"/>
    </source>
</evidence>
<accession>A0A0B2QJN6</accession>
<dbReference type="AlphaFoldDB" id="A0A0B2QJN6"/>
<reference evidence="6" key="1">
    <citation type="submission" date="2014-07" db="EMBL/GenBank/DDBJ databases">
        <title>Identification of a novel salt tolerance gene in wild soybean by whole-genome sequencing.</title>
        <authorList>
            <person name="Lam H.-M."/>
            <person name="Qi X."/>
            <person name="Li M.-W."/>
            <person name="Liu X."/>
            <person name="Xie M."/>
            <person name="Ni M."/>
            <person name="Xu X."/>
        </authorList>
    </citation>
    <scope>NUCLEOTIDE SEQUENCE [LARGE SCALE GENOMIC DNA]</scope>
    <source>
        <tissue evidence="6">Root</tissue>
    </source>
</reference>
<keyword evidence="3" id="KW-0479">Metal-binding</keyword>
<sequence>MGPSSCLVATALTLQRFNMGGLAEYCVVPANRVFVLPNSLPYTEFAILGCAIFTAYGAMAHAPQVCPGDFVAVIGSGGVGSR</sequence>
<dbReference type="SUPFAM" id="SSF50129">
    <property type="entry name" value="GroES-like"/>
    <property type="match status" value="1"/>
</dbReference>
<evidence type="ECO:0000256" key="3">
    <source>
        <dbReference type="ARBA" id="ARBA00022723"/>
    </source>
</evidence>
<evidence type="ECO:0000256" key="2">
    <source>
        <dbReference type="ARBA" id="ARBA00008072"/>
    </source>
</evidence>
<dbReference type="EC" id="1.6.5.5" evidence="6"/>
<name>A0A0B2QJN6_GLYSO</name>
<evidence type="ECO:0000256" key="1">
    <source>
        <dbReference type="ARBA" id="ARBA00001947"/>
    </source>
</evidence>
<proteinExistence type="inferred from homology"/>
<keyword evidence="5 6" id="KW-0560">Oxidoreductase</keyword>
<evidence type="ECO:0000256" key="4">
    <source>
        <dbReference type="ARBA" id="ARBA00022833"/>
    </source>
</evidence>
<evidence type="ECO:0000256" key="5">
    <source>
        <dbReference type="ARBA" id="ARBA00023002"/>
    </source>
</evidence>
<keyword evidence="4" id="KW-0862">Zinc</keyword>